<dbReference type="EMBL" id="RBIG01000001">
    <property type="protein sequence ID" value="RKQ72609.1"/>
    <property type="molecule type" value="Genomic_DNA"/>
</dbReference>
<dbReference type="Proteomes" id="UP000277424">
    <property type="component" value="Unassembled WGS sequence"/>
</dbReference>
<accession>A0A420WNL1</accession>
<evidence type="ECO:0000313" key="2">
    <source>
        <dbReference type="EMBL" id="RKQ72609.1"/>
    </source>
</evidence>
<evidence type="ECO:0000313" key="3">
    <source>
        <dbReference type="Proteomes" id="UP000277424"/>
    </source>
</evidence>
<reference evidence="2 3" key="1">
    <citation type="submission" date="2018-10" db="EMBL/GenBank/DDBJ databases">
        <title>Comparative analysis of microorganisms from saline springs in Andes Mountain Range, Colombia.</title>
        <authorList>
            <person name="Rubin E."/>
        </authorList>
    </citation>
    <scope>NUCLEOTIDE SEQUENCE [LARGE SCALE GENOMIC DNA]</scope>
    <source>
        <strain evidence="2 3">USBA 36</strain>
    </source>
</reference>
<protein>
    <submittedName>
        <fullName evidence="2">Uncharacterized protein</fullName>
    </submittedName>
</protein>
<evidence type="ECO:0000256" key="1">
    <source>
        <dbReference type="SAM" id="Phobius"/>
    </source>
</evidence>
<proteinExistence type="predicted"/>
<dbReference type="AlphaFoldDB" id="A0A420WNL1"/>
<keyword evidence="1" id="KW-1133">Transmembrane helix</keyword>
<name>A0A420WNL1_9PROT</name>
<organism evidence="2 3">
    <name type="scientific">Oceanibaculum indicum</name>
    <dbReference type="NCBI Taxonomy" id="526216"/>
    <lineage>
        <taxon>Bacteria</taxon>
        <taxon>Pseudomonadati</taxon>
        <taxon>Pseudomonadota</taxon>
        <taxon>Alphaproteobacteria</taxon>
        <taxon>Rhodospirillales</taxon>
        <taxon>Oceanibaculaceae</taxon>
        <taxon>Oceanibaculum</taxon>
    </lineage>
</organism>
<keyword evidence="1" id="KW-0812">Transmembrane</keyword>
<sequence length="66" mass="7016">MWPLGAVVAVLGVLGLFLAAGTRDSALYIFGLGLLGFACLFVFDLMRRSFDAAKKQPADKIGETVP</sequence>
<comment type="caution">
    <text evidence="2">The sequence shown here is derived from an EMBL/GenBank/DDBJ whole genome shotgun (WGS) entry which is preliminary data.</text>
</comment>
<gene>
    <name evidence="2" type="ORF">BCL74_0377</name>
</gene>
<keyword evidence="1" id="KW-0472">Membrane</keyword>
<feature type="transmembrane region" description="Helical" evidence="1">
    <location>
        <begin position="29"/>
        <end position="46"/>
    </location>
</feature>